<dbReference type="PANTHER" id="PTHR31992">
    <property type="entry name" value="DOF ZINC FINGER PROTEIN DOF1.4-RELATED"/>
    <property type="match status" value="1"/>
</dbReference>
<evidence type="ECO:0000256" key="8">
    <source>
        <dbReference type="PROSITE-ProRule" id="PRU00071"/>
    </source>
</evidence>
<comment type="function">
    <text evidence="9">Transcription factor that binds specifically to a 5'-AA[AG]G-3' consensus core sequence.</text>
</comment>
<evidence type="ECO:0000259" key="11">
    <source>
        <dbReference type="PROSITE" id="PS50884"/>
    </source>
</evidence>
<evidence type="ECO:0000256" key="4">
    <source>
        <dbReference type="ARBA" id="ARBA00023015"/>
    </source>
</evidence>
<dbReference type="InterPro" id="IPR003851">
    <property type="entry name" value="Znf_Dof"/>
</dbReference>
<evidence type="ECO:0000256" key="5">
    <source>
        <dbReference type="ARBA" id="ARBA00023125"/>
    </source>
</evidence>
<name>A0A6I9S1L1_ELAGV</name>
<dbReference type="InterPro" id="IPR045174">
    <property type="entry name" value="Dof"/>
</dbReference>
<keyword evidence="3 9" id="KW-0862">Zinc</keyword>
<dbReference type="GO" id="GO:0005634">
    <property type="term" value="C:nucleus"/>
    <property type="evidence" value="ECO:0007669"/>
    <property type="project" value="UniProtKB-SubCell"/>
</dbReference>
<keyword evidence="2 8" id="KW-0863">Zinc-finger</keyword>
<keyword evidence="4 9" id="KW-0805">Transcription regulation</keyword>
<evidence type="ECO:0000313" key="12">
    <source>
        <dbReference type="Proteomes" id="UP000504607"/>
    </source>
</evidence>
<dbReference type="RefSeq" id="XP_010935624.1">
    <property type="nucleotide sequence ID" value="XM_010937322.3"/>
</dbReference>
<reference evidence="13" key="1">
    <citation type="submission" date="2025-08" db="UniProtKB">
        <authorList>
            <consortium name="RefSeq"/>
        </authorList>
    </citation>
    <scope>IDENTIFICATION</scope>
</reference>
<proteinExistence type="predicted"/>
<sequence length="262" mass="28254">MATMDLSSKLVAGDSLDWSQDGGLEMRKPGSEGKALEQQQQWQKAAPLRCPRCESANTKFCYYNNYSKSQPRHFCRACRRHWTEGGTLRNVPVGGGRKNKRVKTAHDASPSMDNNGLAHGQQRKQMAPFDDGDGQGGIFPGILRPVLLHPPPPLPLDYGMDGGGGFAGPVLSSIPPFLPEAATGEADFLSSSANATNPLSSISSSSCSSPYDYTRLDPIVGEDGFAAWQAPTSHLSCWDDITDLVNAEDSFLSTYPTMKGEV</sequence>
<keyword evidence="7 8" id="KW-0539">Nucleus</keyword>
<dbReference type="KEGG" id="egu:105055484"/>
<dbReference type="Proteomes" id="UP000504607">
    <property type="component" value="Chromosome 12"/>
</dbReference>
<feature type="region of interest" description="Disordered" evidence="10">
    <location>
        <begin position="14"/>
        <end position="35"/>
    </location>
</feature>
<evidence type="ECO:0000256" key="7">
    <source>
        <dbReference type="ARBA" id="ARBA00023242"/>
    </source>
</evidence>
<evidence type="ECO:0000256" key="2">
    <source>
        <dbReference type="ARBA" id="ARBA00022771"/>
    </source>
</evidence>
<dbReference type="PROSITE" id="PS01361">
    <property type="entry name" value="ZF_DOF_1"/>
    <property type="match status" value="1"/>
</dbReference>
<accession>A0A6I9S1L1</accession>
<keyword evidence="6 9" id="KW-0804">Transcription</keyword>
<evidence type="ECO:0000313" key="13">
    <source>
        <dbReference type="RefSeq" id="XP_010935624.1"/>
    </source>
</evidence>
<dbReference type="GO" id="GO:0008270">
    <property type="term" value="F:zinc ion binding"/>
    <property type="evidence" value="ECO:0007669"/>
    <property type="project" value="UniProtKB-KW"/>
</dbReference>
<feature type="domain" description="Dof-type" evidence="11">
    <location>
        <begin position="48"/>
        <end position="102"/>
    </location>
</feature>
<feature type="region of interest" description="Disordered" evidence="10">
    <location>
        <begin position="89"/>
        <end position="119"/>
    </location>
</feature>
<evidence type="ECO:0000256" key="3">
    <source>
        <dbReference type="ARBA" id="ARBA00022833"/>
    </source>
</evidence>
<protein>
    <recommendedName>
        <fullName evidence="9">Dof zinc finger protein</fullName>
    </recommendedName>
</protein>
<dbReference type="OrthoDB" id="1927254at2759"/>
<organism evidence="12 13">
    <name type="scientific">Elaeis guineensis var. tenera</name>
    <name type="common">Oil palm</name>
    <dbReference type="NCBI Taxonomy" id="51953"/>
    <lineage>
        <taxon>Eukaryota</taxon>
        <taxon>Viridiplantae</taxon>
        <taxon>Streptophyta</taxon>
        <taxon>Embryophyta</taxon>
        <taxon>Tracheophyta</taxon>
        <taxon>Spermatophyta</taxon>
        <taxon>Magnoliopsida</taxon>
        <taxon>Liliopsida</taxon>
        <taxon>Arecaceae</taxon>
        <taxon>Arecoideae</taxon>
        <taxon>Cocoseae</taxon>
        <taxon>Elaeidinae</taxon>
        <taxon>Elaeis</taxon>
    </lineage>
</organism>
<keyword evidence="12" id="KW-1185">Reference proteome</keyword>
<dbReference type="GO" id="GO:0003677">
    <property type="term" value="F:DNA binding"/>
    <property type="evidence" value="ECO:0007669"/>
    <property type="project" value="UniProtKB-UniRule"/>
</dbReference>
<evidence type="ECO:0000256" key="10">
    <source>
        <dbReference type="SAM" id="MobiDB-lite"/>
    </source>
</evidence>
<evidence type="ECO:0000256" key="6">
    <source>
        <dbReference type="ARBA" id="ARBA00023163"/>
    </source>
</evidence>
<dbReference type="Pfam" id="PF02701">
    <property type="entry name" value="Zn_ribbon_Dof"/>
    <property type="match status" value="1"/>
</dbReference>
<evidence type="ECO:0000256" key="9">
    <source>
        <dbReference type="RuleBase" id="RU369094"/>
    </source>
</evidence>
<dbReference type="GeneID" id="105055484"/>
<comment type="subcellular location">
    <subcellularLocation>
        <location evidence="8 9">Nucleus</location>
    </subcellularLocation>
</comment>
<dbReference type="InParanoid" id="A0A6I9S1L1"/>
<dbReference type="PANTHER" id="PTHR31992:SF97">
    <property type="entry name" value="DOF ZINC FINGER PROTEIN"/>
    <property type="match status" value="1"/>
</dbReference>
<keyword evidence="1 9" id="KW-0479">Metal-binding</keyword>
<dbReference type="GO" id="GO:0003700">
    <property type="term" value="F:DNA-binding transcription factor activity"/>
    <property type="evidence" value="ECO:0007669"/>
    <property type="project" value="UniProtKB-UniRule"/>
</dbReference>
<evidence type="ECO:0000256" key="1">
    <source>
        <dbReference type="ARBA" id="ARBA00022723"/>
    </source>
</evidence>
<dbReference type="AlphaFoldDB" id="A0A6I9S1L1"/>
<gene>
    <name evidence="13" type="primary">LOC105055484</name>
</gene>
<dbReference type="PROSITE" id="PS50884">
    <property type="entry name" value="ZF_DOF_2"/>
    <property type="match status" value="1"/>
</dbReference>
<keyword evidence="5 8" id="KW-0238">DNA-binding</keyword>
<feature type="compositionally biased region" description="Basic and acidic residues" evidence="10">
    <location>
        <begin position="24"/>
        <end position="35"/>
    </location>
</feature>